<protein>
    <submittedName>
        <fullName evidence="1">Uncharacterized protein</fullName>
    </submittedName>
</protein>
<name>A0A8S0RG50_OLEEU</name>
<dbReference type="Proteomes" id="UP000594638">
    <property type="component" value="Unassembled WGS sequence"/>
</dbReference>
<evidence type="ECO:0000313" key="1">
    <source>
        <dbReference type="EMBL" id="CAA2978050.1"/>
    </source>
</evidence>
<dbReference type="EMBL" id="CACTIH010003615">
    <property type="protein sequence ID" value="CAA2978050.1"/>
    <property type="molecule type" value="Genomic_DNA"/>
</dbReference>
<accession>A0A8S0RG50</accession>
<dbReference type="Gramene" id="OE9A036552T1">
    <property type="protein sequence ID" value="OE9A036552C1"/>
    <property type="gene ID" value="OE9A036552"/>
</dbReference>
<proteinExistence type="predicted"/>
<gene>
    <name evidence="1" type="ORF">OLEA9_A036552</name>
</gene>
<keyword evidence="2" id="KW-1185">Reference proteome</keyword>
<sequence>MGPEAVGCKDNTLGHGGMEKKEILSSGGEKTLVCVEDEMSIHVEEREVGPIDTVESVNITRGP</sequence>
<evidence type="ECO:0000313" key="2">
    <source>
        <dbReference type="Proteomes" id="UP000594638"/>
    </source>
</evidence>
<organism evidence="1 2">
    <name type="scientific">Olea europaea subsp. europaea</name>
    <dbReference type="NCBI Taxonomy" id="158383"/>
    <lineage>
        <taxon>Eukaryota</taxon>
        <taxon>Viridiplantae</taxon>
        <taxon>Streptophyta</taxon>
        <taxon>Embryophyta</taxon>
        <taxon>Tracheophyta</taxon>
        <taxon>Spermatophyta</taxon>
        <taxon>Magnoliopsida</taxon>
        <taxon>eudicotyledons</taxon>
        <taxon>Gunneridae</taxon>
        <taxon>Pentapetalae</taxon>
        <taxon>asterids</taxon>
        <taxon>lamiids</taxon>
        <taxon>Lamiales</taxon>
        <taxon>Oleaceae</taxon>
        <taxon>Oleeae</taxon>
        <taxon>Olea</taxon>
    </lineage>
</organism>
<reference evidence="1 2" key="1">
    <citation type="submission" date="2019-12" db="EMBL/GenBank/DDBJ databases">
        <authorList>
            <person name="Alioto T."/>
            <person name="Alioto T."/>
            <person name="Gomez Garrido J."/>
        </authorList>
    </citation>
    <scope>NUCLEOTIDE SEQUENCE [LARGE SCALE GENOMIC DNA]</scope>
</reference>
<dbReference type="AlphaFoldDB" id="A0A8S0RG50"/>
<comment type="caution">
    <text evidence="1">The sequence shown here is derived from an EMBL/GenBank/DDBJ whole genome shotgun (WGS) entry which is preliminary data.</text>
</comment>